<accession>A0A255GSU7</accession>
<proteinExistence type="predicted"/>
<reference evidence="1 2" key="1">
    <citation type="submission" date="2017-07" db="EMBL/GenBank/DDBJ databases">
        <title>Draft whole genome sequences of clinical Proprionibacteriaceae strains.</title>
        <authorList>
            <person name="Bernier A.-M."/>
            <person name="Bernard K."/>
            <person name="Domingo M.-C."/>
        </authorList>
    </citation>
    <scope>NUCLEOTIDE SEQUENCE [LARGE SCALE GENOMIC DNA]</scope>
    <source>
        <strain evidence="1 2">NML 130396</strain>
    </source>
</reference>
<dbReference type="Proteomes" id="UP000216311">
    <property type="component" value="Unassembled WGS sequence"/>
</dbReference>
<gene>
    <name evidence="1" type="ORF">CGZ93_14835</name>
</gene>
<sequence length="111" mass="12061">MTNIYEHSTEIALEPARLFAELTDVESLTAHMPRSASLGEPVEGAWLRVEEPDCTLSWGSTQHHPGSLDVLPVGPGRSRLVVRVRADSDVTAQLLIAVEALRTRFEDAAAA</sequence>
<evidence type="ECO:0000313" key="1">
    <source>
        <dbReference type="EMBL" id="OYO18690.1"/>
    </source>
</evidence>
<evidence type="ECO:0000313" key="2">
    <source>
        <dbReference type="Proteomes" id="UP000216311"/>
    </source>
</evidence>
<dbReference type="SUPFAM" id="SSF55961">
    <property type="entry name" value="Bet v1-like"/>
    <property type="match status" value="1"/>
</dbReference>
<evidence type="ECO:0008006" key="3">
    <source>
        <dbReference type="Google" id="ProtNLM"/>
    </source>
</evidence>
<dbReference type="EMBL" id="NMVQ01000043">
    <property type="protein sequence ID" value="OYO18690.1"/>
    <property type="molecule type" value="Genomic_DNA"/>
</dbReference>
<keyword evidence="2" id="KW-1185">Reference proteome</keyword>
<protein>
    <recommendedName>
        <fullName evidence="3">SRPBCC family protein</fullName>
    </recommendedName>
</protein>
<comment type="caution">
    <text evidence="1">The sequence shown here is derived from an EMBL/GenBank/DDBJ whole genome shotgun (WGS) entry which is preliminary data.</text>
</comment>
<dbReference type="AlphaFoldDB" id="A0A255GSU7"/>
<organism evidence="1 2">
    <name type="scientific">Enemella dayhoffiae</name>
    <dbReference type="NCBI Taxonomy" id="2016507"/>
    <lineage>
        <taxon>Bacteria</taxon>
        <taxon>Bacillati</taxon>
        <taxon>Actinomycetota</taxon>
        <taxon>Actinomycetes</taxon>
        <taxon>Propionibacteriales</taxon>
        <taxon>Propionibacteriaceae</taxon>
        <taxon>Enemella</taxon>
    </lineage>
</organism>
<name>A0A255GSU7_9ACTN</name>